<protein>
    <recommendedName>
        <fullName evidence="1">SCP2 domain-containing protein</fullName>
    </recommendedName>
</protein>
<dbReference type="SUPFAM" id="SSF55718">
    <property type="entry name" value="SCP-like"/>
    <property type="match status" value="1"/>
</dbReference>
<dbReference type="STRING" id="1314751.GCA_001591425_04083"/>
<dbReference type="Gene3D" id="3.30.1050.10">
    <property type="entry name" value="SCP2 sterol-binding domain"/>
    <property type="match status" value="1"/>
</dbReference>
<keyword evidence="3" id="KW-1185">Reference proteome</keyword>
<dbReference type="GO" id="GO:0005829">
    <property type="term" value="C:cytosol"/>
    <property type="evidence" value="ECO:0007669"/>
    <property type="project" value="TreeGrafter"/>
</dbReference>
<dbReference type="InterPro" id="IPR003033">
    <property type="entry name" value="SCP2_sterol-bd_dom"/>
</dbReference>
<dbReference type="KEGG" id="bcoh:BC6307_08885"/>
<dbReference type="RefSeq" id="WP_066420150.1">
    <property type="nucleotide sequence ID" value="NZ_CP018866.1"/>
</dbReference>
<dbReference type="PANTHER" id="PTHR10094">
    <property type="entry name" value="STEROL CARRIER PROTEIN 2 SCP-2 FAMILY PROTEIN"/>
    <property type="match status" value="1"/>
</dbReference>
<evidence type="ECO:0000313" key="2">
    <source>
        <dbReference type="EMBL" id="AST91386.1"/>
    </source>
</evidence>
<sequence length="107" mass="12188">MSVKQAFEDLQKKMNENPEGIQRLSSVYQFDLTDDVTYQIVFKEGQVFILEDVEREADCTLQLSSGDVLKFIDGKLNTTMAFMTGKLKVKGDITLALKLQSAIEKYR</sequence>
<dbReference type="EMBL" id="CP018866">
    <property type="protein sequence ID" value="AST91386.1"/>
    <property type="molecule type" value="Genomic_DNA"/>
</dbReference>
<accession>A0A223KPQ5</accession>
<dbReference type="Proteomes" id="UP000215224">
    <property type="component" value="Chromosome"/>
</dbReference>
<dbReference type="AlphaFoldDB" id="A0A223KPQ5"/>
<dbReference type="Pfam" id="PF02036">
    <property type="entry name" value="SCP2"/>
    <property type="match status" value="1"/>
</dbReference>
<evidence type="ECO:0000259" key="1">
    <source>
        <dbReference type="Pfam" id="PF02036"/>
    </source>
</evidence>
<proteinExistence type="predicted"/>
<dbReference type="PANTHER" id="PTHR10094:SF25">
    <property type="entry name" value="SCP2 STEROL-BINDING DOMAIN-CONTAINING PROTEIN 1"/>
    <property type="match status" value="1"/>
</dbReference>
<name>A0A223KPQ5_9BACI</name>
<dbReference type="InterPro" id="IPR036527">
    <property type="entry name" value="SCP2_sterol-bd_dom_sf"/>
</dbReference>
<reference evidence="2 3" key="1">
    <citation type="submission" date="2016-12" db="EMBL/GenBank/DDBJ databases">
        <title>The whole genome sequencing and assembly of Bacillus cohnii DSM 6307T strain.</title>
        <authorList>
            <person name="Lee Y.-J."/>
            <person name="Yi H."/>
            <person name="Bahn Y.-S."/>
            <person name="Kim J.F."/>
            <person name="Lee D.-W."/>
        </authorList>
    </citation>
    <scope>NUCLEOTIDE SEQUENCE [LARGE SCALE GENOMIC DNA]</scope>
    <source>
        <strain evidence="2 3">DSM 6307</strain>
    </source>
</reference>
<feature type="domain" description="SCP2" evidence="1">
    <location>
        <begin position="7"/>
        <end position="103"/>
    </location>
</feature>
<organism evidence="2 3">
    <name type="scientific">Sutcliffiella cohnii</name>
    <dbReference type="NCBI Taxonomy" id="33932"/>
    <lineage>
        <taxon>Bacteria</taxon>
        <taxon>Bacillati</taxon>
        <taxon>Bacillota</taxon>
        <taxon>Bacilli</taxon>
        <taxon>Bacillales</taxon>
        <taxon>Bacillaceae</taxon>
        <taxon>Sutcliffiella</taxon>
    </lineage>
</organism>
<evidence type="ECO:0000313" key="3">
    <source>
        <dbReference type="Proteomes" id="UP000215224"/>
    </source>
</evidence>
<gene>
    <name evidence="2" type="ORF">BC6307_08885</name>
</gene>